<proteinExistence type="predicted"/>
<dbReference type="AlphaFoldDB" id="A0A011P5J5"/>
<accession>A0A011P5J5</accession>
<gene>
    <name evidence="1" type="ORF">AW11_00921</name>
</gene>
<name>A0A011P5J5_ACCRE</name>
<dbReference type="EMBL" id="JEMY01000008">
    <property type="protein sequence ID" value="EXI90218.1"/>
    <property type="molecule type" value="Genomic_DNA"/>
</dbReference>
<evidence type="ECO:0000313" key="2">
    <source>
        <dbReference type="Proteomes" id="UP000022141"/>
    </source>
</evidence>
<dbReference type="PATRIC" id="fig|1454004.3.peg.970"/>
<sequence length="55" mass="5667">MAECGAQVATITMGWAGAAASRKMAIKEFVNNGFVDASQASTPTVHPLREMGNAA</sequence>
<reference evidence="1" key="1">
    <citation type="submission" date="2014-02" db="EMBL/GenBank/DDBJ databases">
        <title>Expanding our view of genomic diversity in Candidatus Accumulibacter clades.</title>
        <authorList>
            <person name="Skennerton C.T."/>
            <person name="Barr J.J."/>
            <person name="Slater F.R."/>
            <person name="Bond P.L."/>
            <person name="Tyson G.W."/>
        </authorList>
    </citation>
    <scope>NUCLEOTIDE SEQUENCE [LARGE SCALE GENOMIC DNA]</scope>
</reference>
<keyword evidence="2" id="KW-1185">Reference proteome</keyword>
<evidence type="ECO:0000313" key="1">
    <source>
        <dbReference type="EMBL" id="EXI90218.1"/>
    </source>
</evidence>
<protein>
    <submittedName>
        <fullName evidence="1">Uncharacterized protein</fullName>
    </submittedName>
</protein>
<dbReference type="Proteomes" id="UP000022141">
    <property type="component" value="Unassembled WGS sequence"/>
</dbReference>
<organism evidence="1 2">
    <name type="scientific">Accumulibacter regalis</name>
    <dbReference type="NCBI Taxonomy" id="522306"/>
    <lineage>
        <taxon>Bacteria</taxon>
        <taxon>Pseudomonadati</taxon>
        <taxon>Pseudomonadota</taxon>
        <taxon>Betaproteobacteria</taxon>
        <taxon>Candidatus Accumulibacter</taxon>
    </lineage>
</organism>
<comment type="caution">
    <text evidence="1">The sequence shown here is derived from an EMBL/GenBank/DDBJ whole genome shotgun (WGS) entry which is preliminary data.</text>
</comment>